<evidence type="ECO:0000313" key="9">
    <source>
        <dbReference type="Proteomes" id="UP000321245"/>
    </source>
</evidence>
<organism evidence="8 9">
    <name type="scientific">Empedobacter brevis NBRC 14943 = ATCC 43319</name>
    <dbReference type="NCBI Taxonomy" id="1218108"/>
    <lineage>
        <taxon>Bacteria</taxon>
        <taxon>Pseudomonadati</taxon>
        <taxon>Bacteroidota</taxon>
        <taxon>Flavobacteriia</taxon>
        <taxon>Flavobacteriales</taxon>
        <taxon>Weeksellaceae</taxon>
        <taxon>Empedobacter</taxon>
    </lineage>
</organism>
<dbReference type="SUPFAM" id="SSF56349">
    <property type="entry name" value="DNA breaking-rejoining enzymes"/>
    <property type="match status" value="1"/>
</dbReference>
<dbReference type="PANTHER" id="PTHR30349">
    <property type="entry name" value="PHAGE INTEGRASE-RELATED"/>
    <property type="match status" value="1"/>
</dbReference>
<dbReference type="RefSeq" id="WP_146810832.1">
    <property type="nucleotide sequence ID" value="NZ_BJXC01000054.1"/>
</dbReference>
<evidence type="ECO:0000256" key="4">
    <source>
        <dbReference type="ARBA" id="ARBA00023172"/>
    </source>
</evidence>
<accession>A0A511NLR9</accession>
<comment type="caution">
    <text evidence="8">The sequence shown here is derived from an EMBL/GenBank/DDBJ whole genome shotgun (WGS) entry which is preliminary data.</text>
</comment>
<dbReference type="EMBL" id="BJXC01000054">
    <property type="protein sequence ID" value="GEM53745.1"/>
    <property type="molecule type" value="Genomic_DNA"/>
</dbReference>
<dbReference type="Proteomes" id="UP000321245">
    <property type="component" value="Unassembled WGS sequence"/>
</dbReference>
<evidence type="ECO:0000256" key="1">
    <source>
        <dbReference type="ARBA" id="ARBA00022829"/>
    </source>
</evidence>
<protein>
    <submittedName>
        <fullName evidence="8">Tyrosine recombinase XerD</fullName>
    </submittedName>
</protein>
<dbReference type="GO" id="GO:0007059">
    <property type="term" value="P:chromosome segregation"/>
    <property type="evidence" value="ECO:0007669"/>
    <property type="project" value="UniProtKB-KW"/>
</dbReference>
<dbReference type="InterPro" id="IPR013762">
    <property type="entry name" value="Integrase-like_cat_sf"/>
</dbReference>
<dbReference type="InterPro" id="IPR002104">
    <property type="entry name" value="Integrase_catalytic"/>
</dbReference>
<reference evidence="8 9" key="1">
    <citation type="submission" date="2019-07" db="EMBL/GenBank/DDBJ databases">
        <title>Whole genome shotgun sequence of Empedobacter brevis NBRC 14943.</title>
        <authorList>
            <person name="Hosoyama A."/>
            <person name="Uohara A."/>
            <person name="Ohji S."/>
            <person name="Ichikawa N."/>
        </authorList>
    </citation>
    <scope>NUCLEOTIDE SEQUENCE [LARGE SCALE GENOMIC DNA]</scope>
    <source>
        <strain evidence="8 9">NBRC 14943</strain>
    </source>
</reference>
<dbReference type="PROSITE" id="PS51898">
    <property type="entry name" value="TYR_RECOMBINASE"/>
    <property type="match status" value="1"/>
</dbReference>
<dbReference type="Gene3D" id="1.10.150.130">
    <property type="match status" value="1"/>
</dbReference>
<evidence type="ECO:0000313" key="8">
    <source>
        <dbReference type="EMBL" id="GEM53745.1"/>
    </source>
</evidence>
<dbReference type="InterPro" id="IPR050090">
    <property type="entry name" value="Tyrosine_recombinase_XerCD"/>
</dbReference>
<keyword evidence="4" id="KW-0233">DNA recombination</keyword>
<dbReference type="Pfam" id="PF00589">
    <property type="entry name" value="Phage_integrase"/>
    <property type="match status" value="1"/>
</dbReference>
<feature type="domain" description="Core-binding (CB)" evidence="7">
    <location>
        <begin position="12"/>
        <end position="101"/>
    </location>
</feature>
<dbReference type="InterPro" id="IPR010998">
    <property type="entry name" value="Integrase_recombinase_N"/>
</dbReference>
<keyword evidence="1" id="KW-0159">Chromosome partition</keyword>
<dbReference type="PROSITE" id="PS51900">
    <property type="entry name" value="CB"/>
    <property type="match status" value="1"/>
</dbReference>
<keyword evidence="3 5" id="KW-0238">DNA-binding</keyword>
<dbReference type="InterPro" id="IPR011010">
    <property type="entry name" value="DNA_brk_join_enz"/>
</dbReference>
<feature type="domain" description="Tyr recombinase" evidence="6">
    <location>
        <begin position="121"/>
        <end position="312"/>
    </location>
</feature>
<keyword evidence="9" id="KW-1185">Reference proteome</keyword>
<evidence type="ECO:0000259" key="6">
    <source>
        <dbReference type="PROSITE" id="PS51898"/>
    </source>
</evidence>
<dbReference type="AlphaFoldDB" id="A0A511NLR9"/>
<evidence type="ECO:0000256" key="2">
    <source>
        <dbReference type="ARBA" id="ARBA00022908"/>
    </source>
</evidence>
<dbReference type="Gene3D" id="1.10.443.10">
    <property type="entry name" value="Intergrase catalytic core"/>
    <property type="match status" value="1"/>
</dbReference>
<dbReference type="GO" id="GO:0015074">
    <property type="term" value="P:DNA integration"/>
    <property type="evidence" value="ECO:0007669"/>
    <property type="project" value="UniProtKB-KW"/>
</dbReference>
<dbReference type="GO" id="GO:0003677">
    <property type="term" value="F:DNA binding"/>
    <property type="evidence" value="ECO:0007669"/>
    <property type="project" value="UniProtKB-UniRule"/>
</dbReference>
<gene>
    <name evidence="8" type="primary">xerD</name>
    <name evidence="8" type="ORF">EB1_35350</name>
</gene>
<proteinExistence type="predicted"/>
<keyword evidence="2" id="KW-0229">DNA integration</keyword>
<dbReference type="GO" id="GO:0006310">
    <property type="term" value="P:DNA recombination"/>
    <property type="evidence" value="ECO:0007669"/>
    <property type="project" value="UniProtKB-KW"/>
</dbReference>
<evidence type="ECO:0000256" key="3">
    <source>
        <dbReference type="ARBA" id="ARBA00023125"/>
    </source>
</evidence>
<dbReference type="PANTHER" id="PTHR30349:SF81">
    <property type="entry name" value="TYROSINE RECOMBINASE XERC"/>
    <property type="match status" value="1"/>
</dbReference>
<evidence type="ECO:0000259" key="7">
    <source>
        <dbReference type="PROSITE" id="PS51900"/>
    </source>
</evidence>
<dbReference type="InterPro" id="IPR044068">
    <property type="entry name" value="CB"/>
</dbReference>
<evidence type="ECO:0000256" key="5">
    <source>
        <dbReference type="PROSITE-ProRule" id="PRU01248"/>
    </source>
</evidence>
<name>A0A511NLR9_9FLAO</name>
<sequence>MKSLPLENTSYIYLEKAFKEWLDILGFNKMSVNNLPTNVREFLHYLEQNQINQLTILNSQHITQYYNYLHTRANEKQGGALSNTYINAHCWALEKFFEFLHHKGMKNLPELNLKRLKIDYLKREILTESEIKEIYKTIDEKEYITPKQEALNYQDKVMLIIYYCCGLRRNEGISLSIDDINLDTRILHVKKAKGSKQRLIPFNQASAKILRDWIYQYRNYLVNDKTESRLFINRFGKPLTGGTLNDRLQRIISETENIKLQQKKISLHSLRHSIATHLLSNGMDMQKVQKFLGHSSLGTTEIYTHLIEENGL</sequence>